<dbReference type="OrthoDB" id="2143914at2759"/>
<dbReference type="InterPro" id="IPR017930">
    <property type="entry name" value="Myb_dom"/>
</dbReference>
<dbReference type="Gene3D" id="1.10.10.60">
    <property type="entry name" value="Homeodomain-like"/>
    <property type="match status" value="2"/>
</dbReference>
<evidence type="ECO:0000256" key="2">
    <source>
        <dbReference type="ARBA" id="ARBA00022737"/>
    </source>
</evidence>
<dbReference type="Proteomes" id="UP000238479">
    <property type="component" value="Chromosome 2"/>
</dbReference>
<dbReference type="OMA" id="YKNEGSG"/>
<feature type="domain" description="HTH myb-type" evidence="7">
    <location>
        <begin position="9"/>
        <end position="61"/>
    </location>
</feature>
<feature type="compositionally biased region" description="Low complexity" evidence="5">
    <location>
        <begin position="197"/>
        <end position="214"/>
    </location>
</feature>
<evidence type="ECO:0000256" key="1">
    <source>
        <dbReference type="ARBA" id="ARBA00004123"/>
    </source>
</evidence>
<dbReference type="GO" id="GO:0005634">
    <property type="term" value="C:nucleus"/>
    <property type="evidence" value="ECO:0007669"/>
    <property type="project" value="UniProtKB-SubCell"/>
</dbReference>
<feature type="region of interest" description="Disordered" evidence="5">
    <location>
        <begin position="110"/>
        <end position="160"/>
    </location>
</feature>
<dbReference type="FunFam" id="1.10.10.60:FF:000001">
    <property type="entry name" value="MYB-related transcription factor"/>
    <property type="match status" value="1"/>
</dbReference>
<evidence type="ECO:0000259" key="7">
    <source>
        <dbReference type="PROSITE" id="PS51294"/>
    </source>
</evidence>
<evidence type="ECO:0000313" key="8">
    <source>
        <dbReference type="EMBL" id="PRQ52964.1"/>
    </source>
</evidence>
<proteinExistence type="predicted"/>
<comment type="subcellular location">
    <subcellularLocation>
        <location evidence="1">Nucleus</location>
    </subcellularLocation>
</comment>
<feature type="domain" description="Myb-like" evidence="6">
    <location>
        <begin position="9"/>
        <end position="61"/>
    </location>
</feature>
<feature type="region of interest" description="Disordered" evidence="5">
    <location>
        <begin position="197"/>
        <end position="219"/>
    </location>
</feature>
<comment type="caution">
    <text evidence="8">The sequence shown here is derived from an EMBL/GenBank/DDBJ whole genome shotgun (WGS) entry which is preliminary data.</text>
</comment>
<dbReference type="SUPFAM" id="SSF46689">
    <property type="entry name" value="Homeodomain-like"/>
    <property type="match status" value="1"/>
</dbReference>
<dbReference type="InterPro" id="IPR015495">
    <property type="entry name" value="Myb_TF_plants"/>
</dbReference>
<dbReference type="InterPro" id="IPR001005">
    <property type="entry name" value="SANT/Myb"/>
</dbReference>
<sequence>MVRAPFYDKSGVKKGAWSAEEDDKLRAYIQSYGHWNWRQLPKFAGIQRCGKSCRLRWKNYLQPGVKHGDYTEEEEALIIKLHEQLGNKWSMIAAKLPGRTDNEIKNHWHTHMKKKKKKRTKEQQNQASSGQVVLLKDHQQSSDDHEYSSSNSDNQLGAHESATHNCNHANSLQLLHYPQILESSPVVSRESTFSSSTSSAKYFSSSSSSSSSSSPNNHEARGSTVIMNYLGDQDIVMVSSSETMILDQEYSAGDFWTKPFLQDNTCIESDTISSSSSYLLSYDEGMDLFYQVMPTLQEGS</sequence>
<evidence type="ECO:0000256" key="4">
    <source>
        <dbReference type="ARBA" id="ARBA00023242"/>
    </source>
</evidence>
<dbReference type="Pfam" id="PF00249">
    <property type="entry name" value="Myb_DNA-binding"/>
    <property type="match status" value="2"/>
</dbReference>
<dbReference type="CDD" id="cd00167">
    <property type="entry name" value="SANT"/>
    <property type="match status" value="2"/>
</dbReference>
<dbReference type="Gramene" id="PRQ52964">
    <property type="protein sequence ID" value="PRQ52964"/>
    <property type="gene ID" value="RchiOBHm_Chr2g0161281"/>
</dbReference>
<evidence type="ECO:0000259" key="6">
    <source>
        <dbReference type="PROSITE" id="PS50090"/>
    </source>
</evidence>
<accession>A0A2P6S2Q3</accession>
<gene>
    <name evidence="8" type="ORF">RchiOBHm_Chr2g0161281</name>
</gene>
<feature type="compositionally biased region" description="Basic residues" evidence="5">
    <location>
        <begin position="110"/>
        <end position="120"/>
    </location>
</feature>
<feature type="compositionally biased region" description="Basic and acidic residues" evidence="5">
    <location>
        <begin position="135"/>
        <end position="147"/>
    </location>
</feature>
<dbReference type="InterPro" id="IPR009057">
    <property type="entry name" value="Homeodomain-like_sf"/>
</dbReference>
<keyword evidence="4" id="KW-0539">Nucleus</keyword>
<keyword evidence="2" id="KW-0677">Repeat</keyword>
<feature type="domain" description="Myb-like" evidence="6">
    <location>
        <begin position="62"/>
        <end position="112"/>
    </location>
</feature>
<dbReference type="EMBL" id="PDCK01000040">
    <property type="protein sequence ID" value="PRQ52964.1"/>
    <property type="molecule type" value="Genomic_DNA"/>
</dbReference>
<feature type="domain" description="HTH myb-type" evidence="7">
    <location>
        <begin position="62"/>
        <end position="116"/>
    </location>
</feature>
<dbReference type="GO" id="GO:0003677">
    <property type="term" value="F:DNA binding"/>
    <property type="evidence" value="ECO:0007669"/>
    <property type="project" value="UniProtKB-KW"/>
</dbReference>
<evidence type="ECO:0000256" key="3">
    <source>
        <dbReference type="ARBA" id="ARBA00023125"/>
    </source>
</evidence>
<dbReference type="PROSITE" id="PS50090">
    <property type="entry name" value="MYB_LIKE"/>
    <property type="match status" value="2"/>
</dbReference>
<evidence type="ECO:0000256" key="5">
    <source>
        <dbReference type="SAM" id="MobiDB-lite"/>
    </source>
</evidence>
<organism evidence="8 9">
    <name type="scientific">Rosa chinensis</name>
    <name type="common">China rose</name>
    <dbReference type="NCBI Taxonomy" id="74649"/>
    <lineage>
        <taxon>Eukaryota</taxon>
        <taxon>Viridiplantae</taxon>
        <taxon>Streptophyta</taxon>
        <taxon>Embryophyta</taxon>
        <taxon>Tracheophyta</taxon>
        <taxon>Spermatophyta</taxon>
        <taxon>Magnoliopsida</taxon>
        <taxon>eudicotyledons</taxon>
        <taxon>Gunneridae</taxon>
        <taxon>Pentapetalae</taxon>
        <taxon>rosids</taxon>
        <taxon>fabids</taxon>
        <taxon>Rosales</taxon>
        <taxon>Rosaceae</taxon>
        <taxon>Rosoideae</taxon>
        <taxon>Rosoideae incertae sedis</taxon>
        <taxon>Rosa</taxon>
    </lineage>
</organism>
<reference evidence="8 9" key="1">
    <citation type="journal article" date="2018" name="Nat. Genet.">
        <title>The Rosa genome provides new insights in the design of modern roses.</title>
        <authorList>
            <person name="Bendahmane M."/>
        </authorList>
    </citation>
    <scope>NUCLEOTIDE SEQUENCE [LARGE SCALE GENOMIC DNA]</scope>
    <source>
        <strain evidence="9">cv. Old Blush</strain>
    </source>
</reference>
<protein>
    <submittedName>
        <fullName evidence="8">Putative transcription factor MYB-HB-like family</fullName>
    </submittedName>
</protein>
<dbReference type="PROSITE" id="PS51294">
    <property type="entry name" value="HTH_MYB"/>
    <property type="match status" value="2"/>
</dbReference>
<evidence type="ECO:0000313" key="9">
    <source>
        <dbReference type="Proteomes" id="UP000238479"/>
    </source>
</evidence>
<name>A0A2P6S2Q3_ROSCH</name>
<dbReference type="SMART" id="SM00717">
    <property type="entry name" value="SANT"/>
    <property type="match status" value="2"/>
</dbReference>
<dbReference type="PANTHER" id="PTHR10641:SF1377">
    <property type="entry name" value="MYB-RELATED PROTEIN MYB4-LIKE"/>
    <property type="match status" value="1"/>
</dbReference>
<keyword evidence="9" id="KW-1185">Reference proteome</keyword>
<keyword evidence="3" id="KW-0238">DNA-binding</keyword>
<dbReference type="PANTHER" id="PTHR10641">
    <property type="entry name" value="MYB FAMILY TRANSCRIPTION FACTOR"/>
    <property type="match status" value="1"/>
</dbReference>
<dbReference type="AlphaFoldDB" id="A0A2P6S2Q3"/>